<sequence>MTGSAWRIAAIPTLFKAHPTQKQVQTAVAIQLSPHKKQPALRCSKVQAAFDGCGRRYFGRMACCTGRDSW</sequence>
<organism evidence="1 2">
    <name type="scientific">Kingella denitrificans ATCC 33394</name>
    <dbReference type="NCBI Taxonomy" id="888741"/>
    <lineage>
        <taxon>Bacteria</taxon>
        <taxon>Pseudomonadati</taxon>
        <taxon>Pseudomonadota</taxon>
        <taxon>Betaproteobacteria</taxon>
        <taxon>Neisseriales</taxon>
        <taxon>Neisseriaceae</taxon>
        <taxon>Kingella</taxon>
    </lineage>
</organism>
<reference evidence="1 2" key="1">
    <citation type="submission" date="2011-01" db="EMBL/GenBank/DDBJ databases">
        <authorList>
            <person name="Muzny D."/>
            <person name="Qin X."/>
            <person name="Deng J."/>
            <person name="Jiang H."/>
            <person name="Liu Y."/>
            <person name="Qu J."/>
            <person name="Song X.-Z."/>
            <person name="Zhang L."/>
            <person name="Thornton R."/>
            <person name="Coyle M."/>
            <person name="Francisco L."/>
            <person name="Jackson L."/>
            <person name="Javaid M."/>
            <person name="Korchina V."/>
            <person name="Kovar C."/>
            <person name="Mata R."/>
            <person name="Mathew T."/>
            <person name="Ngo R."/>
            <person name="Nguyen L."/>
            <person name="Nguyen N."/>
            <person name="Okwuonu G."/>
            <person name="Ongeri F."/>
            <person name="Pham C."/>
            <person name="Simmons D."/>
            <person name="Wilczek-Boney K."/>
            <person name="Hale W."/>
            <person name="Jakkamsetti A."/>
            <person name="Pham P."/>
            <person name="Ruth R."/>
            <person name="San Lucas F."/>
            <person name="Warren J."/>
            <person name="Zhang J."/>
            <person name="Zhao Z."/>
            <person name="Zhou C."/>
            <person name="Zhu D."/>
            <person name="Lee S."/>
            <person name="Bess C."/>
            <person name="Blankenburg K."/>
            <person name="Forbes L."/>
            <person name="Fu Q."/>
            <person name="Gubbala S."/>
            <person name="Hirani K."/>
            <person name="Jayaseelan J.C."/>
            <person name="Lara F."/>
            <person name="Munidasa M."/>
            <person name="Palculict T."/>
            <person name="Patil S."/>
            <person name="Pu L.-L."/>
            <person name="Saada N."/>
            <person name="Tang L."/>
            <person name="Weissenberger G."/>
            <person name="Zhu Y."/>
            <person name="Hemphill L."/>
            <person name="Shang Y."/>
            <person name="Youmans B."/>
            <person name="Ayvaz T."/>
            <person name="Ross M."/>
            <person name="Santibanez J."/>
            <person name="Aqrawi P."/>
            <person name="Gross S."/>
            <person name="Joshi V."/>
            <person name="Fowler G."/>
            <person name="Nazareth L."/>
            <person name="Reid J."/>
            <person name="Worley K."/>
            <person name="Petrosino J."/>
            <person name="Highlander S."/>
            <person name="Gibbs R."/>
        </authorList>
    </citation>
    <scope>NUCLEOTIDE SEQUENCE [LARGE SCALE GENOMIC DNA]</scope>
    <source>
        <strain evidence="1 2">ATCC 33394</strain>
    </source>
</reference>
<dbReference type="HOGENOM" id="CLU_2752419_0_0_4"/>
<name>F0F0R0_9NEIS</name>
<evidence type="ECO:0000313" key="1">
    <source>
        <dbReference type="EMBL" id="EGC16892.1"/>
    </source>
</evidence>
<dbReference type="EMBL" id="AEWV01000030">
    <property type="protein sequence ID" value="EGC16892.1"/>
    <property type="molecule type" value="Genomic_DNA"/>
</dbReference>
<comment type="caution">
    <text evidence="1">The sequence shown here is derived from an EMBL/GenBank/DDBJ whole genome shotgun (WGS) entry which is preliminary data.</text>
</comment>
<evidence type="ECO:0000313" key="2">
    <source>
        <dbReference type="Proteomes" id="UP000004088"/>
    </source>
</evidence>
<gene>
    <name evidence="1" type="ORF">HMPREF9098_1695</name>
</gene>
<protein>
    <submittedName>
        <fullName evidence="1">Uncharacterized protein</fullName>
    </submittedName>
</protein>
<accession>F0F0R0</accession>
<keyword evidence="2" id="KW-1185">Reference proteome</keyword>
<proteinExistence type="predicted"/>
<dbReference type="Proteomes" id="UP000004088">
    <property type="component" value="Unassembled WGS sequence"/>
</dbReference>
<dbReference type="AlphaFoldDB" id="F0F0R0"/>